<dbReference type="Pfam" id="PF18050">
    <property type="entry name" value="Cyclophil_like2"/>
    <property type="match status" value="1"/>
</dbReference>
<dbReference type="Proteomes" id="UP000004038">
    <property type="component" value="Unassembled WGS sequence"/>
</dbReference>
<feature type="domain" description="Cyclophilin-like" evidence="2">
    <location>
        <begin position="18"/>
        <end position="105"/>
    </location>
</feature>
<reference evidence="3 4" key="1">
    <citation type="journal article" date="2012" name="J. Bacteriol.">
        <title>Draft Genome Sequence of Sinorhizobium meliloti CCNWSX0020, a Nitrogen-Fixing Symbiont with Copper Tolerance Capability Isolated from Lead-Zinc Mine Tailings.</title>
        <authorList>
            <person name="Li Z."/>
            <person name="Ma Z."/>
            <person name="Hao X."/>
            <person name="Wei G."/>
        </authorList>
    </citation>
    <scope>NUCLEOTIDE SEQUENCE [LARGE SCALE GENOMIC DNA]</scope>
    <source>
        <strain evidence="3 4">CCNWSX0020</strain>
    </source>
</reference>
<dbReference type="AlphaFoldDB" id="H0FW71"/>
<dbReference type="InterPro" id="IPR029000">
    <property type="entry name" value="Cyclophilin-like_dom_sf"/>
</dbReference>
<evidence type="ECO:0000313" key="3">
    <source>
        <dbReference type="EMBL" id="EHK78707.1"/>
    </source>
</evidence>
<gene>
    <name evidence="3" type="ORF">SM0020_07167</name>
</gene>
<evidence type="ECO:0000256" key="1">
    <source>
        <dbReference type="SAM" id="MobiDB-lite"/>
    </source>
</evidence>
<dbReference type="InterPro" id="IPR041183">
    <property type="entry name" value="Cyclophilin-like"/>
</dbReference>
<evidence type="ECO:0000259" key="2">
    <source>
        <dbReference type="Pfam" id="PF18050"/>
    </source>
</evidence>
<sequence>MLPRLVWAEKETDMKMRMAFADHVFTAMLYDSPSARDLWSMLPLDLDIDNYANNEKIAYLPRKLTEEGSGSFSNEAPGDFCYYAPWGNLAFFYAGYRYSAGLIRLAVWMATSDLCSPAESFHSASNDCSEGHARTCSTVPPAEGRHASVRHIRSLSPAGSKGGRSRMTASRARPRIATLTLLPGFAISALM</sequence>
<accession>H0FW71</accession>
<protein>
    <recommendedName>
        <fullName evidence="2">Cyclophilin-like domain-containing protein</fullName>
    </recommendedName>
</protein>
<dbReference type="Gene3D" id="2.40.100.20">
    <property type="match status" value="1"/>
</dbReference>
<feature type="region of interest" description="Disordered" evidence="1">
    <location>
        <begin position="142"/>
        <end position="170"/>
    </location>
</feature>
<name>H0FW71_RHIML</name>
<proteinExistence type="predicted"/>
<dbReference type="SUPFAM" id="SSF50891">
    <property type="entry name" value="Cyclophilin-like"/>
    <property type="match status" value="1"/>
</dbReference>
<evidence type="ECO:0000313" key="4">
    <source>
        <dbReference type="Proteomes" id="UP000004038"/>
    </source>
</evidence>
<dbReference type="EMBL" id="AGVV01000009">
    <property type="protein sequence ID" value="EHK78707.1"/>
    <property type="molecule type" value="Genomic_DNA"/>
</dbReference>
<organism evidence="3 4">
    <name type="scientific">Sinorhizobium meliloti CCNWSX0020</name>
    <dbReference type="NCBI Taxonomy" id="1107881"/>
    <lineage>
        <taxon>Bacteria</taxon>
        <taxon>Pseudomonadati</taxon>
        <taxon>Pseudomonadota</taxon>
        <taxon>Alphaproteobacteria</taxon>
        <taxon>Hyphomicrobiales</taxon>
        <taxon>Rhizobiaceae</taxon>
        <taxon>Sinorhizobium/Ensifer group</taxon>
        <taxon>Sinorhizobium</taxon>
    </lineage>
</organism>